<keyword evidence="6 8" id="KW-0472">Membrane</keyword>
<feature type="region of interest" description="Disordered" evidence="7">
    <location>
        <begin position="206"/>
        <end position="228"/>
    </location>
</feature>
<reference evidence="12" key="2">
    <citation type="submission" date="2016-02" db="EMBL/GenBank/DDBJ databases">
        <authorList>
            <person name="Wen L."/>
            <person name="He K."/>
            <person name="Yang H."/>
        </authorList>
    </citation>
    <scope>NUCLEOTIDE SEQUENCE [LARGE SCALE GENOMIC DNA]</scope>
    <source>
        <strain evidence="12">JCM 15929</strain>
    </source>
</reference>
<dbReference type="PANTHER" id="PTHR14969">
    <property type="entry name" value="SPHINGOSINE-1-PHOSPHATE PHOSPHOHYDROLASE"/>
    <property type="match status" value="1"/>
</dbReference>
<dbReference type="Pfam" id="PF01569">
    <property type="entry name" value="PAP2"/>
    <property type="match status" value="1"/>
</dbReference>
<dbReference type="Proteomes" id="UP000070258">
    <property type="component" value="Unassembled WGS sequence"/>
</dbReference>
<keyword evidence="13" id="KW-1185">Reference proteome</keyword>
<name>A0A138ABM8_9ACTN</name>
<sequence length="228" mass="23394">MVVGLIVASGPTRVDSAVMNAIEPSRSAGVTSVVSVLTDLFSPVLIPVWALCVAGFLLFRDRRVQRAVTVLAAVAAAAAVAEMIKLVVGRPRPPAADQLGAHEATLSYPSGHVTGTAALLLAVALVGIAGRSAARSATVAAALVVTVFVAWTRVYLGVHWLTDVSAGFVVGAATAALVVAFAPTVIAFVAERVAGRLPDRAGGWLAPMPSEEEHPTSGAHRRTVGTHR</sequence>
<organism evidence="11 12">
    <name type="scientific">Tsukamurella pseudospumae</name>
    <dbReference type="NCBI Taxonomy" id="239498"/>
    <lineage>
        <taxon>Bacteria</taxon>
        <taxon>Bacillati</taxon>
        <taxon>Actinomycetota</taxon>
        <taxon>Actinomycetes</taxon>
        <taxon>Mycobacteriales</taxon>
        <taxon>Tsukamurellaceae</taxon>
        <taxon>Tsukamurella</taxon>
    </lineage>
</organism>
<feature type="transmembrane region" description="Helical" evidence="8">
    <location>
        <begin position="108"/>
        <end position="130"/>
    </location>
</feature>
<reference evidence="11" key="1">
    <citation type="submission" date="2016-02" db="EMBL/GenBank/DDBJ databases">
        <authorList>
            <person name="Teng J.L."/>
            <person name="Yang Y."/>
            <person name="Huang Y."/>
            <person name="Guo F."/>
            <person name="Wei W."/>
            <person name="Chen J.H."/>
            <person name="Wong S.Y."/>
            <person name="Lau S.K."/>
            <person name="Woo P.C."/>
        </authorList>
    </citation>
    <scope>NUCLEOTIDE SEQUENCE</scope>
    <source>
        <strain evidence="11">JCM 15929</strain>
    </source>
</reference>
<evidence type="ECO:0000256" key="2">
    <source>
        <dbReference type="ARBA" id="ARBA00022475"/>
    </source>
</evidence>
<evidence type="ECO:0000313" key="11">
    <source>
        <dbReference type="EMBL" id="KXP07852.1"/>
    </source>
</evidence>
<dbReference type="InterPro" id="IPR036938">
    <property type="entry name" value="PAP2/HPO_sf"/>
</dbReference>
<dbReference type="GO" id="GO:0005886">
    <property type="term" value="C:plasma membrane"/>
    <property type="evidence" value="ECO:0007669"/>
    <property type="project" value="UniProtKB-SubCell"/>
</dbReference>
<dbReference type="AlphaFoldDB" id="A0A138ABM8"/>
<keyword evidence="5 8" id="KW-1133">Transmembrane helix</keyword>
<comment type="subcellular location">
    <subcellularLocation>
        <location evidence="1">Cell membrane</location>
        <topology evidence="1">Multi-pass membrane protein</topology>
    </subcellularLocation>
</comment>
<evidence type="ECO:0000256" key="4">
    <source>
        <dbReference type="ARBA" id="ARBA00022801"/>
    </source>
</evidence>
<keyword evidence="4" id="KW-0378">Hydrolase</keyword>
<dbReference type="PANTHER" id="PTHR14969:SF62">
    <property type="entry name" value="DECAPRENYLPHOSPHORYL-5-PHOSPHORIBOSE PHOSPHATASE RV3807C-RELATED"/>
    <property type="match status" value="1"/>
</dbReference>
<evidence type="ECO:0000256" key="1">
    <source>
        <dbReference type="ARBA" id="ARBA00004651"/>
    </source>
</evidence>
<feature type="domain" description="Phosphatidic acid phosphatase type 2/haloperoxidase" evidence="9">
    <location>
        <begin position="65"/>
        <end position="179"/>
    </location>
</feature>
<dbReference type="Gene3D" id="1.20.144.10">
    <property type="entry name" value="Phosphatidic acid phosphatase type 2/haloperoxidase"/>
    <property type="match status" value="2"/>
</dbReference>
<dbReference type="Proteomes" id="UP000070409">
    <property type="component" value="Unassembled WGS sequence"/>
</dbReference>
<gene>
    <name evidence="11" type="ORF">AXK60_09545</name>
    <name evidence="10" type="ORF">AXK61_13770</name>
</gene>
<evidence type="ECO:0000256" key="3">
    <source>
        <dbReference type="ARBA" id="ARBA00022692"/>
    </source>
</evidence>
<feature type="transmembrane region" description="Helical" evidence="8">
    <location>
        <begin position="40"/>
        <end position="59"/>
    </location>
</feature>
<dbReference type="GO" id="GO:0016787">
    <property type="term" value="F:hydrolase activity"/>
    <property type="evidence" value="ECO:0007669"/>
    <property type="project" value="UniProtKB-KW"/>
</dbReference>
<dbReference type="STRING" id="239498.AXK60_09545"/>
<feature type="transmembrane region" description="Helical" evidence="8">
    <location>
        <begin position="168"/>
        <end position="190"/>
    </location>
</feature>
<dbReference type="SMART" id="SM00014">
    <property type="entry name" value="acidPPc"/>
    <property type="match status" value="1"/>
</dbReference>
<evidence type="ECO:0000259" key="9">
    <source>
        <dbReference type="SMART" id="SM00014"/>
    </source>
</evidence>
<feature type="transmembrane region" description="Helical" evidence="8">
    <location>
        <begin position="137"/>
        <end position="156"/>
    </location>
</feature>
<dbReference type="EMBL" id="LSRE01000002">
    <property type="protein sequence ID" value="KXP01048.1"/>
    <property type="molecule type" value="Genomic_DNA"/>
</dbReference>
<accession>A0A138ABM8</accession>
<evidence type="ECO:0000256" key="5">
    <source>
        <dbReference type="ARBA" id="ARBA00022989"/>
    </source>
</evidence>
<evidence type="ECO:0000313" key="10">
    <source>
        <dbReference type="EMBL" id="KXP01048.1"/>
    </source>
</evidence>
<feature type="compositionally biased region" description="Basic residues" evidence="7">
    <location>
        <begin position="219"/>
        <end position="228"/>
    </location>
</feature>
<dbReference type="EMBL" id="LSRF01000055">
    <property type="protein sequence ID" value="KXP07852.1"/>
    <property type="molecule type" value="Genomic_DNA"/>
</dbReference>
<evidence type="ECO:0000313" key="12">
    <source>
        <dbReference type="Proteomes" id="UP000070258"/>
    </source>
</evidence>
<reference evidence="10 13" key="3">
    <citation type="submission" date="2016-02" db="EMBL/GenBank/DDBJ databases">
        <authorList>
            <person name="Teng J.L."/>
            <person name="Tang Y."/>
            <person name="Huang Y."/>
            <person name="Guo F."/>
            <person name="Wei W."/>
            <person name="Chen J.H."/>
            <person name="Wong S.Y."/>
            <person name="Lau S.K."/>
            <person name="Woo P.C."/>
        </authorList>
    </citation>
    <scope>NUCLEOTIDE SEQUENCE [LARGE SCALE GENOMIC DNA]</scope>
    <source>
        <strain evidence="10 13">JCM 13375</strain>
    </source>
</reference>
<keyword evidence="2" id="KW-1003">Cell membrane</keyword>
<evidence type="ECO:0000256" key="6">
    <source>
        <dbReference type="ARBA" id="ARBA00023136"/>
    </source>
</evidence>
<evidence type="ECO:0000256" key="8">
    <source>
        <dbReference type="SAM" id="Phobius"/>
    </source>
</evidence>
<evidence type="ECO:0000256" key="7">
    <source>
        <dbReference type="SAM" id="MobiDB-lite"/>
    </source>
</evidence>
<feature type="transmembrane region" description="Helical" evidence="8">
    <location>
        <begin position="68"/>
        <end position="88"/>
    </location>
</feature>
<comment type="caution">
    <text evidence="11">The sequence shown here is derived from an EMBL/GenBank/DDBJ whole genome shotgun (WGS) entry which is preliminary data.</text>
</comment>
<protein>
    <recommendedName>
        <fullName evidence="9">Phosphatidic acid phosphatase type 2/haloperoxidase domain-containing protein</fullName>
    </recommendedName>
</protein>
<keyword evidence="3 8" id="KW-0812">Transmembrane</keyword>
<dbReference type="SUPFAM" id="SSF48317">
    <property type="entry name" value="Acid phosphatase/Vanadium-dependent haloperoxidase"/>
    <property type="match status" value="1"/>
</dbReference>
<evidence type="ECO:0000313" key="13">
    <source>
        <dbReference type="Proteomes" id="UP000070409"/>
    </source>
</evidence>
<proteinExistence type="predicted"/>
<dbReference type="InterPro" id="IPR000326">
    <property type="entry name" value="PAP2/HPO"/>
</dbReference>